<accession>A0A1I7IEL5</accession>
<dbReference type="CDD" id="cd00130">
    <property type="entry name" value="PAS"/>
    <property type="match status" value="3"/>
</dbReference>
<feature type="domain" description="PAS" evidence="6">
    <location>
        <begin position="275"/>
        <end position="343"/>
    </location>
</feature>
<feature type="domain" description="PAC" evidence="7">
    <location>
        <begin position="475"/>
        <end position="530"/>
    </location>
</feature>
<gene>
    <name evidence="8" type="ORF">SAMN04487941_2155</name>
</gene>
<feature type="domain" description="PAC" evidence="7">
    <location>
        <begin position="222"/>
        <end position="274"/>
    </location>
</feature>
<sequence length="537" mass="61954">MPQKDSNLSAVFGSMFHALPGLYLVLTPDLVIQHATDAFLETTLSSRENIIGRYFFDVFPNNPSTPQVDSANLFKQSLQFVLEHRQEHHMAILRYDIPRPQGGFEERYWSPVNRPILDTAGNMRYILHEAKDITAQVLSEQEQLHHQERLYMLTDALHAVSWEYDMANNRISWGKGLQEVFGYLPEDMGPGGESWHSRVHPDDYPRVEQGIQQATANGDKVWSSEYRFLKADGTYAHVLDQGFIVYDANGQPARTIGSIIDLSLSKSSEQSLKESDARFWHLLEVLPHMAWMADSKGRLTYFNSNWYDYTGMRPGQVDGWINVVHPEDSAQLLAAWQEATQSGQVFESEYRIRNHSTGEYRWFLERGVPMYDAQRNIQAWIGSYADIEEQKNAYNQVLRKDQYLEKVLNASPAHLCLLEGPDYVCRYITPGFHRVYGNRQYLGKPARAIWPEYTGTKFWKRLDEVYHHLRIVSIDAYEIAYDRHKAGQKDVAYLNFKYQPLLDDEGKAEGVLISAIEVTELVELKKQLTELQNKISS</sequence>
<keyword evidence="5" id="KW-0418">Kinase</keyword>
<dbReference type="Pfam" id="PF08447">
    <property type="entry name" value="PAS_3"/>
    <property type="match status" value="2"/>
</dbReference>
<evidence type="ECO:0000256" key="3">
    <source>
        <dbReference type="ARBA" id="ARBA00022553"/>
    </source>
</evidence>
<dbReference type="NCBIfam" id="TIGR00229">
    <property type="entry name" value="sensory_box"/>
    <property type="match status" value="2"/>
</dbReference>
<comment type="catalytic activity">
    <reaction evidence="1">
        <text>ATP + protein L-histidine = ADP + protein N-phospho-L-histidine.</text>
        <dbReference type="EC" id="2.7.13.3"/>
    </reaction>
</comment>
<dbReference type="InterPro" id="IPR000014">
    <property type="entry name" value="PAS"/>
</dbReference>
<dbReference type="GO" id="GO:0004673">
    <property type="term" value="F:protein histidine kinase activity"/>
    <property type="evidence" value="ECO:0007669"/>
    <property type="project" value="UniProtKB-EC"/>
</dbReference>
<evidence type="ECO:0000313" key="9">
    <source>
        <dbReference type="Proteomes" id="UP000182491"/>
    </source>
</evidence>
<dbReference type="AlphaFoldDB" id="A0A1I7IEL5"/>
<keyword evidence="9" id="KW-1185">Reference proteome</keyword>
<evidence type="ECO:0000256" key="4">
    <source>
        <dbReference type="ARBA" id="ARBA00022679"/>
    </source>
</evidence>
<protein>
    <recommendedName>
        <fullName evidence="2">histidine kinase</fullName>
        <ecNumber evidence="2">2.7.13.3</ecNumber>
    </recommendedName>
</protein>
<feature type="domain" description="PAS" evidence="6">
    <location>
        <begin position="146"/>
        <end position="218"/>
    </location>
</feature>
<evidence type="ECO:0000259" key="6">
    <source>
        <dbReference type="PROSITE" id="PS50112"/>
    </source>
</evidence>
<feature type="domain" description="PAC" evidence="7">
    <location>
        <begin position="346"/>
        <end position="399"/>
    </location>
</feature>
<dbReference type="InterPro" id="IPR052162">
    <property type="entry name" value="Sensor_kinase/Photoreceptor"/>
</dbReference>
<dbReference type="PANTHER" id="PTHR43304">
    <property type="entry name" value="PHYTOCHROME-LIKE PROTEIN CPH1"/>
    <property type="match status" value="1"/>
</dbReference>
<dbReference type="Proteomes" id="UP000182491">
    <property type="component" value="Unassembled WGS sequence"/>
</dbReference>
<dbReference type="EC" id="2.7.13.3" evidence="2"/>
<keyword evidence="4" id="KW-0808">Transferase</keyword>
<dbReference type="STRING" id="388950.GCA_001611675_01386"/>
<dbReference type="PANTHER" id="PTHR43304:SF1">
    <property type="entry name" value="PAC DOMAIN-CONTAINING PROTEIN"/>
    <property type="match status" value="1"/>
</dbReference>
<reference evidence="9" key="1">
    <citation type="submission" date="2016-10" db="EMBL/GenBank/DDBJ databases">
        <authorList>
            <person name="Varghese N."/>
        </authorList>
    </citation>
    <scope>NUCLEOTIDE SEQUENCE [LARGE SCALE GENOMIC DNA]</scope>
    <source>
        <strain evidence="9">DSM 18820</strain>
    </source>
</reference>
<proteinExistence type="predicted"/>
<dbReference type="InterPro" id="IPR035965">
    <property type="entry name" value="PAS-like_dom_sf"/>
</dbReference>
<dbReference type="InterPro" id="IPR013656">
    <property type="entry name" value="PAS_4"/>
</dbReference>
<dbReference type="InterPro" id="IPR013655">
    <property type="entry name" value="PAS_fold_3"/>
</dbReference>
<evidence type="ECO:0000313" key="8">
    <source>
        <dbReference type="EMBL" id="SFU71375.1"/>
    </source>
</evidence>
<dbReference type="SMART" id="SM00086">
    <property type="entry name" value="PAC"/>
    <property type="match status" value="3"/>
</dbReference>
<dbReference type="SMART" id="SM00091">
    <property type="entry name" value="PAS"/>
    <property type="match status" value="3"/>
</dbReference>
<name>A0A1I7IEL5_9BACT</name>
<organism evidence="8 9">
    <name type="scientific">Pontibacter akesuensis</name>
    <dbReference type="NCBI Taxonomy" id="388950"/>
    <lineage>
        <taxon>Bacteria</taxon>
        <taxon>Pseudomonadati</taxon>
        <taxon>Bacteroidota</taxon>
        <taxon>Cytophagia</taxon>
        <taxon>Cytophagales</taxon>
        <taxon>Hymenobacteraceae</taxon>
        <taxon>Pontibacter</taxon>
    </lineage>
</organism>
<dbReference type="PROSITE" id="PS50112">
    <property type="entry name" value="PAS"/>
    <property type="match status" value="2"/>
</dbReference>
<dbReference type="Pfam" id="PF08448">
    <property type="entry name" value="PAS_4"/>
    <property type="match status" value="2"/>
</dbReference>
<dbReference type="RefSeq" id="WP_068837476.1">
    <property type="nucleotide sequence ID" value="NZ_BMXC01000002.1"/>
</dbReference>
<dbReference type="SUPFAM" id="SSF55785">
    <property type="entry name" value="PYP-like sensor domain (PAS domain)"/>
    <property type="match status" value="4"/>
</dbReference>
<dbReference type="PROSITE" id="PS50113">
    <property type="entry name" value="PAC"/>
    <property type="match status" value="3"/>
</dbReference>
<dbReference type="Gene3D" id="3.30.450.20">
    <property type="entry name" value="PAS domain"/>
    <property type="match status" value="4"/>
</dbReference>
<dbReference type="EMBL" id="FPCA01000002">
    <property type="protein sequence ID" value="SFU71375.1"/>
    <property type="molecule type" value="Genomic_DNA"/>
</dbReference>
<dbReference type="InterPro" id="IPR000700">
    <property type="entry name" value="PAS-assoc_C"/>
</dbReference>
<evidence type="ECO:0000259" key="7">
    <source>
        <dbReference type="PROSITE" id="PS50113"/>
    </source>
</evidence>
<keyword evidence="3" id="KW-0597">Phosphoprotein</keyword>
<dbReference type="InterPro" id="IPR001610">
    <property type="entry name" value="PAC"/>
</dbReference>
<evidence type="ECO:0000256" key="1">
    <source>
        <dbReference type="ARBA" id="ARBA00000085"/>
    </source>
</evidence>
<dbReference type="OrthoDB" id="9766459at2"/>
<dbReference type="FunFam" id="3.30.450.20:FF:000099">
    <property type="entry name" value="Sensory box sensor histidine kinase"/>
    <property type="match status" value="1"/>
</dbReference>
<evidence type="ECO:0000256" key="5">
    <source>
        <dbReference type="ARBA" id="ARBA00022777"/>
    </source>
</evidence>
<evidence type="ECO:0000256" key="2">
    <source>
        <dbReference type="ARBA" id="ARBA00012438"/>
    </source>
</evidence>